<dbReference type="Pfam" id="PF17306">
    <property type="entry name" value="DUF5355"/>
    <property type="match status" value="1"/>
</dbReference>
<evidence type="ECO:0000313" key="2">
    <source>
        <dbReference type="Proteomes" id="UP001161438"/>
    </source>
</evidence>
<evidence type="ECO:0000313" key="1">
    <source>
        <dbReference type="EMBL" id="CAI4038813.1"/>
    </source>
</evidence>
<accession>A0AA35IYE6</accession>
<dbReference type="InterPro" id="IPR035278">
    <property type="entry name" value="DUF5355"/>
</dbReference>
<dbReference type="GeneID" id="80918024"/>
<organism evidence="1 2">
    <name type="scientific">Saccharomyces mikatae IFO 1815</name>
    <dbReference type="NCBI Taxonomy" id="226126"/>
    <lineage>
        <taxon>Eukaryota</taxon>
        <taxon>Fungi</taxon>
        <taxon>Dikarya</taxon>
        <taxon>Ascomycota</taxon>
        <taxon>Saccharomycotina</taxon>
        <taxon>Saccharomycetes</taxon>
        <taxon>Saccharomycetales</taxon>
        <taxon>Saccharomycetaceae</taxon>
        <taxon>Saccharomyces</taxon>
    </lineage>
</organism>
<proteinExistence type="predicted"/>
<dbReference type="AlphaFoldDB" id="A0AA35IYE6"/>
<dbReference type="EMBL" id="OX365762">
    <property type="protein sequence ID" value="CAI4038813.1"/>
    <property type="molecule type" value="Genomic_DNA"/>
</dbReference>
<dbReference type="Proteomes" id="UP001161438">
    <property type="component" value="Chromosome 6"/>
</dbReference>
<gene>
    <name evidence="1" type="primary">SMKI06G1610</name>
    <name evidence="1" type="ORF">SMKI_06G1610</name>
</gene>
<protein>
    <recommendedName>
        <fullName evidence="3">YGR122W-like protein</fullName>
    </recommendedName>
</protein>
<reference evidence="1" key="1">
    <citation type="submission" date="2022-10" db="EMBL/GenBank/DDBJ databases">
        <authorList>
            <person name="Byrne P K."/>
        </authorList>
    </citation>
    <scope>NUCLEOTIDE SEQUENCE</scope>
    <source>
        <strain evidence="1">IFO1815</strain>
    </source>
</reference>
<dbReference type="RefSeq" id="XP_056081928.1">
    <property type="nucleotide sequence ID" value="XM_056222214.1"/>
</dbReference>
<name>A0AA35IYE6_SACMI</name>
<evidence type="ECO:0008006" key="3">
    <source>
        <dbReference type="Google" id="ProtNLM"/>
    </source>
</evidence>
<sequence length="402" mass="45309">MRENSVSTKVLPYKLSNSSKITTSIPNELVLLRNACITSSDSSSSKVDIITCIDIWLKYANGLLTYRSQIGNAAALVEEEIVTALINVATFYQDIGVETLHRAYESSQPSNSLWTTSGTYLKRGLGLISFLKKTCKIGTTNDDKEIQVLDLTNQLSLEFQLLQELGIIILALSKLRSKVSKDAVVDLEPQELKDLGKSSVFYAKLCIGSYNTALQCQGGRIVDGLFLNFLQSLIYLFLSINQYNIDECGIAIGMLQESIKKLLSIVPNSQLKELDILSSTDTTRKRDLIKIAFKRKMHASTSKKQRIFQKAVSFSSKNDMMSLLRSSLDDFIVPLTILLRYRYQRTNENYSFKTVENDVDKLNELFPRGKSSDFQGTEWSFQDDHLTFENSNGTTNNCINYF</sequence>
<keyword evidence="2" id="KW-1185">Reference proteome</keyword>